<feature type="transmembrane region" description="Helical" evidence="2">
    <location>
        <begin position="320"/>
        <end position="339"/>
    </location>
</feature>
<feature type="region of interest" description="Disordered" evidence="1">
    <location>
        <begin position="1"/>
        <end position="35"/>
    </location>
</feature>
<dbReference type="Proteomes" id="UP000281771">
    <property type="component" value="Unassembled WGS sequence"/>
</dbReference>
<keyword evidence="4" id="KW-1185">Reference proteome</keyword>
<keyword evidence="2" id="KW-0812">Transmembrane</keyword>
<keyword evidence="2" id="KW-1133">Transmembrane helix</keyword>
<accession>A0A3P1VCX9</accession>
<feature type="compositionally biased region" description="Basic residues" evidence="1">
    <location>
        <begin position="16"/>
        <end position="29"/>
    </location>
</feature>
<dbReference type="STRING" id="1123309.GCA_000377005_00471"/>
<keyword evidence="2" id="KW-0472">Membrane</keyword>
<dbReference type="RefSeq" id="WP_124776371.1">
    <property type="nucleotide sequence ID" value="NZ_RQZA01000003.1"/>
</dbReference>
<dbReference type="AlphaFoldDB" id="A0A3P1VCX9"/>
<reference evidence="3 4" key="1">
    <citation type="submission" date="2018-11" db="EMBL/GenBank/DDBJ databases">
        <title>Genomes From Bacteria Associated with the Canine Oral Cavity: a Test Case for Automated Genome-Based Taxonomic Assignment.</title>
        <authorList>
            <person name="Coil D.A."/>
            <person name="Jospin G."/>
            <person name="Darling A.E."/>
            <person name="Wallis C."/>
            <person name="Davis I.J."/>
            <person name="Harris S."/>
            <person name="Eisen J.A."/>
            <person name="Holcombe L.J."/>
            <person name="O'Flynn C."/>
        </authorList>
    </citation>
    <scope>NUCLEOTIDE SEQUENCE [LARGE SCALE GENOMIC DNA]</scope>
    <source>
        <strain evidence="3 4">OH4621_COT-116</strain>
    </source>
</reference>
<feature type="transmembrane region" description="Helical" evidence="2">
    <location>
        <begin position="47"/>
        <end position="67"/>
    </location>
</feature>
<feature type="transmembrane region" description="Helical" evidence="2">
    <location>
        <begin position="155"/>
        <end position="185"/>
    </location>
</feature>
<feature type="transmembrane region" description="Helical" evidence="2">
    <location>
        <begin position="197"/>
        <end position="228"/>
    </location>
</feature>
<organism evidence="3 4">
    <name type="scientific">Streptococcus minor</name>
    <dbReference type="NCBI Taxonomy" id="229549"/>
    <lineage>
        <taxon>Bacteria</taxon>
        <taxon>Bacillati</taxon>
        <taxon>Bacillota</taxon>
        <taxon>Bacilli</taxon>
        <taxon>Lactobacillales</taxon>
        <taxon>Streptococcaceae</taxon>
        <taxon>Streptococcus</taxon>
    </lineage>
</organism>
<gene>
    <name evidence="3" type="ORF">EII38_04415</name>
</gene>
<feature type="transmembrane region" description="Helical" evidence="2">
    <location>
        <begin position="287"/>
        <end position="308"/>
    </location>
</feature>
<dbReference type="EMBL" id="RQZA01000003">
    <property type="protein sequence ID" value="RRD31476.1"/>
    <property type="molecule type" value="Genomic_DNA"/>
</dbReference>
<feature type="transmembrane region" description="Helical" evidence="2">
    <location>
        <begin position="240"/>
        <end position="261"/>
    </location>
</feature>
<feature type="transmembrane region" description="Helical" evidence="2">
    <location>
        <begin position="79"/>
        <end position="106"/>
    </location>
</feature>
<evidence type="ECO:0000256" key="1">
    <source>
        <dbReference type="SAM" id="MobiDB-lite"/>
    </source>
</evidence>
<sequence length="517" mass="58783">MTEIEEWNDGSEQYSRRNRRSGKRRHHSPKTSQLNEEFRENLPSFRILPALLWSTLLSLLSVANPFLTGLADNLQSQNIYAGFAMAVGQSPYGDFFGTSGVLYYLLSFVSGLLQTTIGLAIFQFIALFIAGIYFHKMMAYFSKSRETADQLTVWLYLFVLAAGFGGVYASIFALPFLMTSIWFLVRYFENGVRDEMFILYGIDAALVFMIYPKSILLWVVATLVLLVFNGQRGHFARGIYQSLATLFGFLLIIYSVGYYAFVEQILGAAIRQTFVYNIGLDFTGDQILWTVAILGGALLVSGFLKNFFLTLLSFKNQQHIYIKTTLVLAFLAELVFIIGNPNFDVSQLIILLPYGFAMAVMPLKQEKQESEEEPLVSANFDYLKSSFFLPLLICLFIPLRPVMTYVLEGDLHQERTEIARYIQEHSEGDARIYAWDSSAQIYLRSQRLSSGSILTAEPYLNTQENQAQITYDLNKNEAQFIVVNRKIPLLDGVKNNLDRSYEVLDVGTSDLLLYQKK</sequence>
<evidence type="ECO:0000313" key="4">
    <source>
        <dbReference type="Proteomes" id="UP000281771"/>
    </source>
</evidence>
<feature type="transmembrane region" description="Helical" evidence="2">
    <location>
        <begin position="112"/>
        <end position="134"/>
    </location>
</feature>
<evidence type="ECO:0000313" key="3">
    <source>
        <dbReference type="EMBL" id="RRD31476.1"/>
    </source>
</evidence>
<comment type="caution">
    <text evidence="3">The sequence shown here is derived from an EMBL/GenBank/DDBJ whole genome shotgun (WGS) entry which is preliminary data.</text>
</comment>
<evidence type="ECO:0000256" key="2">
    <source>
        <dbReference type="SAM" id="Phobius"/>
    </source>
</evidence>
<proteinExistence type="predicted"/>
<feature type="transmembrane region" description="Helical" evidence="2">
    <location>
        <begin position="387"/>
        <end position="407"/>
    </location>
</feature>
<name>A0A3P1VCX9_9STRE</name>
<protein>
    <submittedName>
        <fullName evidence="3">Quinol oxidase</fullName>
    </submittedName>
</protein>